<name>A0ABY0FFZ6_9NEIS</name>
<dbReference type="PROSITE" id="PS50111">
    <property type="entry name" value="CHEMOTAXIS_TRANSDUC_2"/>
    <property type="match status" value="1"/>
</dbReference>
<feature type="transmembrane region" description="Helical" evidence="4">
    <location>
        <begin position="310"/>
        <end position="332"/>
    </location>
</feature>
<reference evidence="7 8" key="1">
    <citation type="submission" date="2018-10" db="EMBL/GenBank/DDBJ databases">
        <title>Draft genome of Fastidiocella sp. strain 375T, a bacterium isolated from a karstic cave dripping water.</title>
        <authorList>
            <person name="Coelho C."/>
            <person name="Verissimo A."/>
            <person name="Tiago I."/>
        </authorList>
    </citation>
    <scope>NUCLEOTIDE SEQUENCE [LARGE SCALE GENOMIC DNA]</scope>
    <source>
        <strain evidence="7 8">CAVE-375</strain>
    </source>
</reference>
<dbReference type="PROSITE" id="PS50885">
    <property type="entry name" value="HAMP"/>
    <property type="match status" value="1"/>
</dbReference>
<dbReference type="SMART" id="SM00304">
    <property type="entry name" value="HAMP"/>
    <property type="match status" value="2"/>
</dbReference>
<keyword evidence="8" id="KW-1185">Reference proteome</keyword>
<dbReference type="PANTHER" id="PTHR32089">
    <property type="entry name" value="METHYL-ACCEPTING CHEMOTAXIS PROTEIN MCPB"/>
    <property type="match status" value="1"/>
</dbReference>
<evidence type="ECO:0000256" key="1">
    <source>
        <dbReference type="ARBA" id="ARBA00023224"/>
    </source>
</evidence>
<evidence type="ECO:0000256" key="4">
    <source>
        <dbReference type="SAM" id="Phobius"/>
    </source>
</evidence>
<accession>A0ABY0FFZ6</accession>
<evidence type="ECO:0000256" key="2">
    <source>
        <dbReference type="ARBA" id="ARBA00029447"/>
    </source>
</evidence>
<keyword evidence="1 3" id="KW-0807">Transducer</keyword>
<feature type="domain" description="HAMP" evidence="6">
    <location>
        <begin position="329"/>
        <end position="383"/>
    </location>
</feature>
<dbReference type="Pfam" id="PF00672">
    <property type="entry name" value="HAMP"/>
    <property type="match status" value="1"/>
</dbReference>
<comment type="similarity">
    <text evidence="2">Belongs to the methyl-accepting chemotaxis (MCP) protein family.</text>
</comment>
<keyword evidence="4" id="KW-0812">Transmembrane</keyword>
<sequence length="660" mass="69325">MMLATLRSKILFGSGLLILAGFAALIFLNTRSSLADAEDAALKNARALAQNQANAVQLTLAQAYYSTESLAAAALAARTGSANPRALISATAERLVPTNPDAVGYFVLWDANALDGRDAEFAGKPDNDKEGRAGVYWYRKDGKTDVLWGVAGGDVYDYYTRPKALRRAVLIEPYVEADIKVLMTTVAFPLMVDGKPVGVAGCDLSLAQLQKMAERVKPYGSGYLTLYSGAGMVLAGRDAALIGKPDKELSAEQKASIASGKTLEYDDDSGFRHFLVPVGVGAAGERWAVRLSIPMDAVLAEVKRDALESLAISVAIVAAILVAMGITLSQLLKPLDRLRRAMAQLAEGSGDLTRTLPADGRDEIAEAATAFNRFIASLRDMMREVQGNAGGVLEASRSLSAQVVQIRDSSSQQAAAANATAATIEELSVSVSHIAGAARETQQQAENAGATAGAVSLEVEGTADGIARVAGSIRSLAAVLDGLKTRSGEISGIVDTIRDIADQTNLLALNAAIEAARAGETGRGFAVVADEVRKLAERTAHATLEIGGMITAIQTETGAASGEMGRALAEVAEGVERAGRAAASIVHIRDNTRLSVERTADIASAIAEQSDASQDIARHIEEIHQQIEETDHALQAASDDTARLFELADTLDALIGRFKL</sequence>
<keyword evidence="4" id="KW-1133">Transmembrane helix</keyword>
<evidence type="ECO:0000313" key="7">
    <source>
        <dbReference type="EMBL" id="RXZ44041.1"/>
    </source>
</evidence>
<dbReference type="CDD" id="cd06225">
    <property type="entry name" value="HAMP"/>
    <property type="match status" value="1"/>
</dbReference>
<gene>
    <name evidence="7" type="ORF">EBB06_07710</name>
</gene>
<dbReference type="Gene3D" id="1.10.287.950">
    <property type="entry name" value="Methyl-accepting chemotaxis protein"/>
    <property type="match status" value="1"/>
</dbReference>
<keyword evidence="4" id="KW-0472">Membrane</keyword>
<dbReference type="EMBL" id="REGR01000005">
    <property type="protein sequence ID" value="RXZ44041.1"/>
    <property type="molecule type" value="Genomic_DNA"/>
</dbReference>
<dbReference type="Pfam" id="PF00015">
    <property type="entry name" value="MCPsignal"/>
    <property type="match status" value="1"/>
</dbReference>
<dbReference type="InterPro" id="IPR004089">
    <property type="entry name" value="MCPsignal_dom"/>
</dbReference>
<evidence type="ECO:0000313" key="8">
    <source>
        <dbReference type="Proteomes" id="UP000290682"/>
    </source>
</evidence>
<evidence type="ECO:0000259" key="6">
    <source>
        <dbReference type="PROSITE" id="PS50885"/>
    </source>
</evidence>
<dbReference type="InterPro" id="IPR003660">
    <property type="entry name" value="HAMP_dom"/>
</dbReference>
<evidence type="ECO:0000256" key="3">
    <source>
        <dbReference type="PROSITE-ProRule" id="PRU00284"/>
    </source>
</evidence>
<dbReference type="Gene3D" id="3.30.450.20">
    <property type="entry name" value="PAS domain"/>
    <property type="match status" value="1"/>
</dbReference>
<evidence type="ECO:0000259" key="5">
    <source>
        <dbReference type="PROSITE" id="PS50111"/>
    </source>
</evidence>
<dbReference type="PANTHER" id="PTHR32089:SF112">
    <property type="entry name" value="LYSOZYME-LIKE PROTEIN-RELATED"/>
    <property type="match status" value="1"/>
</dbReference>
<organism evidence="7 8">
    <name type="scientific">Crenobacter cavernae</name>
    <dbReference type="NCBI Taxonomy" id="2290923"/>
    <lineage>
        <taxon>Bacteria</taxon>
        <taxon>Pseudomonadati</taxon>
        <taxon>Pseudomonadota</taxon>
        <taxon>Betaproteobacteria</taxon>
        <taxon>Neisseriales</taxon>
        <taxon>Neisseriaceae</taxon>
        <taxon>Crenobacter</taxon>
    </lineage>
</organism>
<dbReference type="Pfam" id="PF22673">
    <property type="entry name" value="MCP-like_PDC_1"/>
    <property type="match status" value="1"/>
</dbReference>
<proteinExistence type="inferred from homology"/>
<feature type="domain" description="Methyl-accepting transducer" evidence="5">
    <location>
        <begin position="388"/>
        <end position="624"/>
    </location>
</feature>
<dbReference type="SUPFAM" id="SSF58104">
    <property type="entry name" value="Methyl-accepting chemotaxis protein (MCP) signaling domain"/>
    <property type="match status" value="1"/>
</dbReference>
<dbReference type="CDD" id="cd11386">
    <property type="entry name" value="MCP_signal"/>
    <property type="match status" value="1"/>
</dbReference>
<comment type="caution">
    <text evidence="7">The sequence shown here is derived from an EMBL/GenBank/DDBJ whole genome shotgun (WGS) entry which is preliminary data.</text>
</comment>
<dbReference type="Proteomes" id="UP000290682">
    <property type="component" value="Unassembled WGS sequence"/>
</dbReference>
<protein>
    <submittedName>
        <fullName evidence="7">Methyl-accepting chemotaxis protein</fullName>
    </submittedName>
</protein>
<dbReference type="SMART" id="SM00283">
    <property type="entry name" value="MA"/>
    <property type="match status" value="1"/>
</dbReference>
<dbReference type="CDD" id="cd12913">
    <property type="entry name" value="PDC1_MCP_like"/>
    <property type="match status" value="1"/>
</dbReference>